<evidence type="ECO:0000256" key="1">
    <source>
        <dbReference type="ARBA" id="ARBA00023015"/>
    </source>
</evidence>
<dbReference type="Proteomes" id="UP000703038">
    <property type="component" value="Unassembled WGS sequence"/>
</dbReference>
<evidence type="ECO:0000256" key="2">
    <source>
        <dbReference type="ARBA" id="ARBA00023125"/>
    </source>
</evidence>
<evidence type="ECO:0000256" key="4">
    <source>
        <dbReference type="PROSITE-ProRule" id="PRU00335"/>
    </source>
</evidence>
<dbReference type="Pfam" id="PF16859">
    <property type="entry name" value="TetR_C_11"/>
    <property type="match status" value="1"/>
</dbReference>
<dbReference type="SUPFAM" id="SSF46689">
    <property type="entry name" value="Homeodomain-like"/>
    <property type="match status" value="1"/>
</dbReference>
<dbReference type="Gene3D" id="1.10.357.10">
    <property type="entry name" value="Tetracycline Repressor, domain 2"/>
    <property type="match status" value="1"/>
</dbReference>
<dbReference type="InterPro" id="IPR011075">
    <property type="entry name" value="TetR_C"/>
</dbReference>
<proteinExistence type="predicted"/>
<evidence type="ECO:0000313" key="6">
    <source>
        <dbReference type="EMBL" id="MBM7416863.1"/>
    </source>
</evidence>
<feature type="DNA-binding region" description="H-T-H motif" evidence="4">
    <location>
        <begin position="39"/>
        <end position="58"/>
    </location>
</feature>
<dbReference type="InterPro" id="IPR036271">
    <property type="entry name" value="Tet_transcr_reg_TetR-rel_C_sf"/>
</dbReference>
<comment type="caution">
    <text evidence="6">The sequence shown here is derived from an EMBL/GenBank/DDBJ whole genome shotgun (WGS) entry which is preliminary data.</text>
</comment>
<keyword evidence="3" id="KW-0804">Transcription</keyword>
<evidence type="ECO:0000256" key="3">
    <source>
        <dbReference type="ARBA" id="ARBA00023163"/>
    </source>
</evidence>
<dbReference type="InterPro" id="IPR001647">
    <property type="entry name" value="HTH_TetR"/>
</dbReference>
<keyword evidence="2 4" id="KW-0238">DNA-binding</keyword>
<dbReference type="RefSeq" id="WP_204869577.1">
    <property type="nucleotide sequence ID" value="NZ_JAFBBK010000001.1"/>
</dbReference>
<dbReference type="InterPro" id="IPR050109">
    <property type="entry name" value="HTH-type_TetR-like_transc_reg"/>
</dbReference>
<organism evidence="6 7">
    <name type="scientific">Rhodococcoides corynebacterioides</name>
    <dbReference type="NCBI Taxonomy" id="53972"/>
    <lineage>
        <taxon>Bacteria</taxon>
        <taxon>Bacillati</taxon>
        <taxon>Actinomycetota</taxon>
        <taxon>Actinomycetes</taxon>
        <taxon>Mycobacteriales</taxon>
        <taxon>Nocardiaceae</taxon>
        <taxon>Rhodococcoides</taxon>
    </lineage>
</organism>
<accession>A0ABS2KY47</accession>
<name>A0ABS2KY47_9NOCA</name>
<dbReference type="SUPFAM" id="SSF48498">
    <property type="entry name" value="Tetracyclin repressor-like, C-terminal domain"/>
    <property type="match status" value="1"/>
</dbReference>
<dbReference type="PANTHER" id="PTHR30055">
    <property type="entry name" value="HTH-TYPE TRANSCRIPTIONAL REGULATOR RUTR"/>
    <property type="match status" value="1"/>
</dbReference>
<keyword evidence="1" id="KW-0805">Transcription regulation</keyword>
<dbReference type="InterPro" id="IPR009057">
    <property type="entry name" value="Homeodomain-like_sf"/>
</dbReference>
<gene>
    <name evidence="6" type="ORF">JOE42_003596</name>
</gene>
<dbReference type="PANTHER" id="PTHR30055:SF148">
    <property type="entry name" value="TETR-FAMILY TRANSCRIPTIONAL REGULATOR"/>
    <property type="match status" value="1"/>
</dbReference>
<evidence type="ECO:0000259" key="5">
    <source>
        <dbReference type="PROSITE" id="PS50977"/>
    </source>
</evidence>
<dbReference type="EMBL" id="JAFBBK010000001">
    <property type="protein sequence ID" value="MBM7416863.1"/>
    <property type="molecule type" value="Genomic_DNA"/>
</dbReference>
<dbReference type="Pfam" id="PF00440">
    <property type="entry name" value="TetR_N"/>
    <property type="match status" value="1"/>
</dbReference>
<dbReference type="Gene3D" id="1.10.10.60">
    <property type="entry name" value="Homeodomain-like"/>
    <property type="match status" value="1"/>
</dbReference>
<reference evidence="6 7" key="1">
    <citation type="submission" date="2021-01" db="EMBL/GenBank/DDBJ databases">
        <title>Genomics of switchgrass bacterial isolates.</title>
        <authorList>
            <person name="Shade A."/>
        </authorList>
    </citation>
    <scope>NUCLEOTIDE SEQUENCE [LARGE SCALE GENOMIC DNA]</scope>
    <source>
        <strain evidence="6 7">PvP111</strain>
    </source>
</reference>
<evidence type="ECO:0000313" key="7">
    <source>
        <dbReference type="Proteomes" id="UP000703038"/>
    </source>
</evidence>
<protein>
    <submittedName>
        <fullName evidence="6">AcrR family transcriptional regulator</fullName>
    </submittedName>
</protein>
<keyword evidence="7" id="KW-1185">Reference proteome</keyword>
<dbReference type="PROSITE" id="PS50977">
    <property type="entry name" value="HTH_TETR_2"/>
    <property type="match status" value="1"/>
</dbReference>
<feature type="domain" description="HTH tetR-type" evidence="5">
    <location>
        <begin position="16"/>
        <end position="76"/>
    </location>
</feature>
<sequence length="203" mass="22067">MESTDGTPRRGRPRDPDMESRVYDAVVDVYWRTGWAGFTIDAVAKSGGVGRAAIYRRWPTKEALLTGALETVLPLVDPIDTGTLTGDLTELARQLLRGYRDSSGLIAVRVALDARVYPDLLEALTATISTSRFVATRDIVRRAVSRGELPEHVRTTLLLEMLTGAVLSRVLFAHDATEAPSAVTADDTYIDGLVAAVLASVRR</sequence>